<protein>
    <recommendedName>
        <fullName evidence="6">FAD/NAD(P)-binding domain-containing protein</fullName>
    </recommendedName>
</protein>
<dbReference type="Pfam" id="PF07992">
    <property type="entry name" value="Pyr_redox_2"/>
    <property type="match status" value="1"/>
</dbReference>
<evidence type="ECO:0000256" key="2">
    <source>
        <dbReference type="ARBA" id="ARBA00022630"/>
    </source>
</evidence>
<accession>A0A7S1LUB9</accession>
<evidence type="ECO:0000256" key="4">
    <source>
        <dbReference type="ARBA" id="ARBA00023002"/>
    </source>
</evidence>
<evidence type="ECO:0000256" key="3">
    <source>
        <dbReference type="ARBA" id="ARBA00022827"/>
    </source>
</evidence>
<sequence length="585" mass="64523">MAFRLFAASAATGFGCGVGSLWRRVAAADSDAAATSSPATTQQQLDALDTPASVEPVKLVIVGGGYAGARTAYQLDSVYNITLIDTKNYYEATDELTSVINGPDDRVAERLEDLHALHRFYLKRARVITNRAVDVDEEHVILADGRRVPYDLLVLAPGEKRPYPFAATARTADVRAAEIKAYRTLLHRKDMHRIAVIGGGPRGCSFASTLSSICPDKDIHLFHSTGTLTPHFPYETRNRMEHTLDFNPCVTVHHNSVVTGVRYTNQPSAAVDSIHYVQRKWWHKIAGFFGRGPKQTTQERQEQLLDETSDAIEQRKAADPAAEKKRLSRHAKAAPAAASADGSLALEVDYEAMSAESESPYLDAKFSLDVSLREDTKKEVPSVLFQVYEGDNPKHTVERGKEIGTETVDDFDMVINCTGNIPNGAAFTNSEFLGPHLDHNGRFVVSKFCQLYGGPHMFCVGRSSSIDWVRSMGASDYQARVLFRNLLSVANLADNKAPNWMPTMSPVSQKSLTFPRLIVPMDELQALGSTAWTGSVTGPYAQKELTQDRQYFLAEMHKPVFYKTLDTAKVRRSVDGWMASAATDP</sequence>
<feature type="region of interest" description="Disordered" evidence="5">
    <location>
        <begin position="313"/>
        <end position="334"/>
    </location>
</feature>
<dbReference type="InterPro" id="IPR036188">
    <property type="entry name" value="FAD/NAD-bd_sf"/>
</dbReference>
<dbReference type="GO" id="GO:0005737">
    <property type="term" value="C:cytoplasm"/>
    <property type="evidence" value="ECO:0007669"/>
    <property type="project" value="TreeGrafter"/>
</dbReference>
<dbReference type="Gene3D" id="3.50.50.100">
    <property type="match status" value="1"/>
</dbReference>
<evidence type="ECO:0000313" key="7">
    <source>
        <dbReference type="EMBL" id="CAD9113808.1"/>
    </source>
</evidence>
<proteinExistence type="inferred from homology"/>
<evidence type="ECO:0000259" key="6">
    <source>
        <dbReference type="Pfam" id="PF07992"/>
    </source>
</evidence>
<dbReference type="AlphaFoldDB" id="A0A7S1LUB9"/>
<keyword evidence="4" id="KW-0560">Oxidoreductase</keyword>
<dbReference type="InterPro" id="IPR023753">
    <property type="entry name" value="FAD/NAD-binding_dom"/>
</dbReference>
<reference evidence="7" key="1">
    <citation type="submission" date="2021-01" db="EMBL/GenBank/DDBJ databases">
        <authorList>
            <person name="Corre E."/>
            <person name="Pelletier E."/>
            <person name="Niang G."/>
            <person name="Scheremetjew M."/>
            <person name="Finn R."/>
            <person name="Kale V."/>
            <person name="Holt S."/>
            <person name="Cochrane G."/>
            <person name="Meng A."/>
            <person name="Brown T."/>
            <person name="Cohen L."/>
        </authorList>
    </citation>
    <scope>NUCLEOTIDE SEQUENCE</scope>
    <source>
        <strain evidence="7">CCAP 1951/1</strain>
    </source>
</reference>
<feature type="non-terminal residue" evidence="7">
    <location>
        <position position="585"/>
    </location>
</feature>
<keyword evidence="2" id="KW-0285">Flavoprotein</keyword>
<evidence type="ECO:0000256" key="1">
    <source>
        <dbReference type="ARBA" id="ARBA00006442"/>
    </source>
</evidence>
<dbReference type="PANTHER" id="PTHR43735:SF3">
    <property type="entry name" value="FERROPTOSIS SUPPRESSOR PROTEIN 1"/>
    <property type="match status" value="1"/>
</dbReference>
<dbReference type="Gene3D" id="3.50.50.60">
    <property type="entry name" value="FAD/NAD(P)-binding domain"/>
    <property type="match status" value="1"/>
</dbReference>
<dbReference type="PRINTS" id="PR00368">
    <property type="entry name" value="FADPNR"/>
</dbReference>
<feature type="compositionally biased region" description="Basic and acidic residues" evidence="5">
    <location>
        <begin position="313"/>
        <end position="325"/>
    </location>
</feature>
<name>A0A7S1LUB9_NEODS</name>
<dbReference type="PROSITE" id="PS51257">
    <property type="entry name" value="PROKAR_LIPOPROTEIN"/>
    <property type="match status" value="1"/>
</dbReference>
<feature type="domain" description="FAD/NAD(P)-binding" evidence="6">
    <location>
        <begin position="58"/>
        <end position="266"/>
    </location>
</feature>
<dbReference type="GO" id="GO:0004174">
    <property type="term" value="F:electron-transferring-flavoprotein dehydrogenase activity"/>
    <property type="evidence" value="ECO:0007669"/>
    <property type="project" value="TreeGrafter"/>
</dbReference>
<organism evidence="7">
    <name type="scientific">Neobodo designis</name>
    <name type="common">Flagellated protozoan</name>
    <name type="synonym">Bodo designis</name>
    <dbReference type="NCBI Taxonomy" id="312471"/>
    <lineage>
        <taxon>Eukaryota</taxon>
        <taxon>Discoba</taxon>
        <taxon>Euglenozoa</taxon>
        <taxon>Kinetoplastea</taxon>
        <taxon>Metakinetoplastina</taxon>
        <taxon>Neobodonida</taxon>
        <taxon>Neobodo</taxon>
    </lineage>
</organism>
<evidence type="ECO:0000256" key="5">
    <source>
        <dbReference type="SAM" id="MobiDB-lite"/>
    </source>
</evidence>
<dbReference type="EMBL" id="HBGF01020533">
    <property type="protein sequence ID" value="CAD9113808.1"/>
    <property type="molecule type" value="Transcribed_RNA"/>
</dbReference>
<gene>
    <name evidence="7" type="ORF">NDES1114_LOCUS13595</name>
</gene>
<comment type="similarity">
    <text evidence="1">Belongs to the FAD-dependent oxidoreductase family.</text>
</comment>
<dbReference type="SUPFAM" id="SSF51905">
    <property type="entry name" value="FAD/NAD(P)-binding domain"/>
    <property type="match status" value="2"/>
</dbReference>
<dbReference type="PANTHER" id="PTHR43735">
    <property type="entry name" value="APOPTOSIS-INDUCING FACTOR 1"/>
    <property type="match status" value="1"/>
</dbReference>
<dbReference type="GO" id="GO:0050660">
    <property type="term" value="F:flavin adenine dinucleotide binding"/>
    <property type="evidence" value="ECO:0007669"/>
    <property type="project" value="TreeGrafter"/>
</dbReference>
<keyword evidence="3" id="KW-0274">FAD</keyword>